<dbReference type="RefSeq" id="WP_062394728.1">
    <property type="nucleotide sequence ID" value="NZ_CP011853.1"/>
</dbReference>
<reference evidence="2 3" key="2">
    <citation type="journal article" date="2017" name="Int. J. Syst. Evol. Microbiol.">
        <title>Gordonia phthalatica sp. nov., a di-n-butyl phthalate-degrading bacterium isolated from activated sludge.</title>
        <authorList>
            <person name="Jin D."/>
            <person name="Kong X."/>
            <person name="Jia M."/>
            <person name="Yu X."/>
            <person name="Wang X."/>
            <person name="Zhuang X."/>
            <person name="Deng Y."/>
            <person name="Bai Z."/>
        </authorList>
    </citation>
    <scope>NUCLEOTIDE SEQUENCE [LARGE SCALE GENOMIC DNA]</scope>
    <source>
        <strain evidence="2 3">QH-11</strain>
    </source>
</reference>
<keyword evidence="3" id="KW-1185">Reference proteome</keyword>
<dbReference type="GO" id="GO:0005509">
    <property type="term" value="F:calcium ion binding"/>
    <property type="evidence" value="ECO:0007669"/>
    <property type="project" value="InterPro"/>
</dbReference>
<dbReference type="OrthoDB" id="3700985at2"/>
<proteinExistence type="predicted"/>
<sequence>MDPAIEYFFGTGDGTLHRWTSPADLNVSGDGTLDAVTLDFDGDGLDDDAMWDSDGDGVADLVLLDLDDDGVPETRFSDGGRGLWEIAADPDGSDPGSPPSLRQDVLDTDGDGVPDLVLLDTDGDGFADDYRPADGSATTGSSTSGSGGGPSAR</sequence>
<evidence type="ECO:0008006" key="4">
    <source>
        <dbReference type="Google" id="ProtNLM"/>
    </source>
</evidence>
<feature type="compositionally biased region" description="Low complexity" evidence="1">
    <location>
        <begin position="135"/>
        <end position="144"/>
    </location>
</feature>
<dbReference type="EMBL" id="CP011853">
    <property type="protein sequence ID" value="ALG86448.1"/>
    <property type="molecule type" value="Genomic_DNA"/>
</dbReference>
<evidence type="ECO:0000256" key="1">
    <source>
        <dbReference type="SAM" id="MobiDB-lite"/>
    </source>
</evidence>
<protein>
    <recommendedName>
        <fullName evidence="4">Pullulanase</fullName>
    </recommendedName>
</protein>
<evidence type="ECO:0000313" key="3">
    <source>
        <dbReference type="Proteomes" id="UP000063789"/>
    </source>
</evidence>
<gene>
    <name evidence="2" type="ORF">ACH46_20575</name>
</gene>
<dbReference type="InterPro" id="IPR028974">
    <property type="entry name" value="TSP_type-3_rpt"/>
</dbReference>
<dbReference type="STRING" id="1136941.ACH46_20575"/>
<name>A0A0N9NFI0_9ACTN</name>
<dbReference type="Proteomes" id="UP000063789">
    <property type="component" value="Chromosome"/>
</dbReference>
<dbReference type="SUPFAM" id="SSF103647">
    <property type="entry name" value="TSP type-3 repeat"/>
    <property type="match status" value="1"/>
</dbReference>
<organism evidence="2 3">
    <name type="scientific">Gordonia phthalatica</name>
    <dbReference type="NCBI Taxonomy" id="1136941"/>
    <lineage>
        <taxon>Bacteria</taxon>
        <taxon>Bacillati</taxon>
        <taxon>Actinomycetota</taxon>
        <taxon>Actinomycetes</taxon>
        <taxon>Mycobacteriales</taxon>
        <taxon>Gordoniaceae</taxon>
        <taxon>Gordonia</taxon>
    </lineage>
</organism>
<dbReference type="AlphaFoldDB" id="A0A0N9NFI0"/>
<reference evidence="3" key="1">
    <citation type="submission" date="2015-06" db="EMBL/GenBank/DDBJ databases">
        <title>Complete genome sequence and metabolic analysis of phthalate degradation pathway in Gordonia sp. QH-11.</title>
        <authorList>
            <person name="Jin D."/>
            <person name="Kong X."/>
            <person name="Bai Z."/>
        </authorList>
    </citation>
    <scope>NUCLEOTIDE SEQUENCE [LARGE SCALE GENOMIC DNA]</scope>
    <source>
        <strain evidence="3">QH-11</strain>
    </source>
</reference>
<accession>A0A0N9NFI0</accession>
<feature type="region of interest" description="Disordered" evidence="1">
    <location>
        <begin position="73"/>
        <end position="153"/>
    </location>
</feature>
<dbReference type="KEGG" id="goq:ACH46_20575"/>
<evidence type="ECO:0000313" key="2">
    <source>
        <dbReference type="EMBL" id="ALG86448.1"/>
    </source>
</evidence>